<keyword evidence="4" id="KW-1185">Reference proteome</keyword>
<name>A0ABC8QX67_9AQUA</name>
<gene>
    <name evidence="3" type="ORF">ILEXP_LOCUS2909</name>
</gene>
<protein>
    <recommendedName>
        <fullName evidence="2">VTT domain-containing protein</fullName>
    </recommendedName>
</protein>
<organism evidence="3 4">
    <name type="scientific">Ilex paraguariensis</name>
    <name type="common">yerba mate</name>
    <dbReference type="NCBI Taxonomy" id="185542"/>
    <lineage>
        <taxon>Eukaryota</taxon>
        <taxon>Viridiplantae</taxon>
        <taxon>Streptophyta</taxon>
        <taxon>Embryophyta</taxon>
        <taxon>Tracheophyta</taxon>
        <taxon>Spermatophyta</taxon>
        <taxon>Magnoliopsida</taxon>
        <taxon>eudicotyledons</taxon>
        <taxon>Gunneridae</taxon>
        <taxon>Pentapetalae</taxon>
        <taxon>asterids</taxon>
        <taxon>campanulids</taxon>
        <taxon>Aquifoliales</taxon>
        <taxon>Aquifoliaceae</taxon>
        <taxon>Ilex</taxon>
    </lineage>
</organism>
<feature type="transmembrane region" description="Helical" evidence="1">
    <location>
        <begin position="63"/>
        <end position="84"/>
    </location>
</feature>
<keyword evidence="1" id="KW-1133">Transmembrane helix</keyword>
<dbReference type="Pfam" id="PF09335">
    <property type="entry name" value="VTT_dom"/>
    <property type="match status" value="1"/>
</dbReference>
<sequence length="305" mass="33872">MTCELNYEDEGGVVPMLNLRIGDTNGDYYVKLKGSEEGFHGGDDGGAACSSSGMMSSSRWCSLWWWAKLVLLFSFLGVLAAVFLKWVGPFFMDKEIIPIINWEKATFSTPVLGLLIFVSVALFPTFLLPSSPSMWVAGMTFGYGFGFLLIMGGVAIGISLPYFIGSLFHHKIQGWIERYPKNASAIRLAGEGNWFNQLRAVALIRISPFPYIIYNYCAVATNVRYAPYLFGSLMGMVPEIFLTIYTGILIQTLADASHDRHSLSAPQIIFNVFGFGLTVITTVIVTTYAKSRLKELQKDEELLLQ</sequence>
<evidence type="ECO:0000259" key="2">
    <source>
        <dbReference type="Pfam" id="PF09335"/>
    </source>
</evidence>
<feature type="transmembrane region" description="Helical" evidence="1">
    <location>
        <begin position="268"/>
        <end position="289"/>
    </location>
</feature>
<reference evidence="3 4" key="1">
    <citation type="submission" date="2024-02" db="EMBL/GenBank/DDBJ databases">
        <authorList>
            <person name="Vignale AGUSTIN F."/>
            <person name="Sosa J E."/>
            <person name="Modenutti C."/>
        </authorList>
    </citation>
    <scope>NUCLEOTIDE SEQUENCE [LARGE SCALE GENOMIC DNA]</scope>
</reference>
<evidence type="ECO:0000256" key="1">
    <source>
        <dbReference type="SAM" id="Phobius"/>
    </source>
</evidence>
<dbReference type="PANTHER" id="PTHR46431:SF7">
    <property type="entry name" value="SNARE ASSOCIATED GOLGI PROTEIN FAMILY"/>
    <property type="match status" value="1"/>
</dbReference>
<dbReference type="Proteomes" id="UP001642360">
    <property type="component" value="Unassembled WGS sequence"/>
</dbReference>
<keyword evidence="1" id="KW-0472">Membrane</keyword>
<feature type="domain" description="VTT" evidence="2">
    <location>
        <begin position="128"/>
        <end position="248"/>
    </location>
</feature>
<comment type="caution">
    <text evidence="3">The sequence shown here is derived from an EMBL/GenBank/DDBJ whole genome shotgun (WGS) entry which is preliminary data.</text>
</comment>
<dbReference type="EMBL" id="CAUOFW020000726">
    <property type="protein sequence ID" value="CAK9135945.1"/>
    <property type="molecule type" value="Genomic_DNA"/>
</dbReference>
<dbReference type="InterPro" id="IPR032816">
    <property type="entry name" value="VTT_dom"/>
</dbReference>
<evidence type="ECO:0000313" key="3">
    <source>
        <dbReference type="EMBL" id="CAK9135945.1"/>
    </source>
</evidence>
<feature type="transmembrane region" description="Helical" evidence="1">
    <location>
        <begin position="105"/>
        <end position="128"/>
    </location>
</feature>
<dbReference type="AlphaFoldDB" id="A0ABC8QX67"/>
<accession>A0ABC8QX67</accession>
<keyword evidence="1" id="KW-0812">Transmembrane</keyword>
<proteinExistence type="predicted"/>
<feature type="transmembrane region" description="Helical" evidence="1">
    <location>
        <begin position="228"/>
        <end position="248"/>
    </location>
</feature>
<feature type="transmembrane region" description="Helical" evidence="1">
    <location>
        <begin position="140"/>
        <end position="164"/>
    </location>
</feature>
<evidence type="ECO:0000313" key="4">
    <source>
        <dbReference type="Proteomes" id="UP001642360"/>
    </source>
</evidence>
<dbReference type="PANTHER" id="PTHR46431">
    <property type="entry name" value="EXPRESSED PROTEIN"/>
    <property type="match status" value="1"/>
</dbReference>